<feature type="transmembrane region" description="Helical" evidence="7">
    <location>
        <begin position="649"/>
        <end position="673"/>
    </location>
</feature>
<comment type="similarity">
    <text evidence="2">Belongs to the polycystin family.</text>
</comment>
<feature type="transmembrane region" description="Helical" evidence="7">
    <location>
        <begin position="133"/>
        <end position="154"/>
    </location>
</feature>
<keyword evidence="4 7" id="KW-1133">Transmembrane helix</keyword>
<proteinExistence type="inferred from homology"/>
<feature type="region of interest" description="Disordered" evidence="6">
    <location>
        <begin position="76"/>
        <end position="128"/>
    </location>
</feature>
<feature type="compositionally biased region" description="Basic and acidic residues" evidence="6">
    <location>
        <begin position="98"/>
        <end position="107"/>
    </location>
</feature>
<evidence type="ECO:0000256" key="6">
    <source>
        <dbReference type="SAM" id="MobiDB-lite"/>
    </source>
</evidence>
<feature type="compositionally biased region" description="Basic and acidic residues" evidence="6">
    <location>
        <begin position="117"/>
        <end position="126"/>
    </location>
</feature>
<comment type="caution">
    <text evidence="9">The sequence shown here is derived from an EMBL/GenBank/DDBJ whole genome shotgun (WGS) entry which is preliminary data.</text>
</comment>
<dbReference type="Proteomes" id="UP001153148">
    <property type="component" value="Unassembled WGS sequence"/>
</dbReference>
<evidence type="ECO:0000256" key="5">
    <source>
        <dbReference type="ARBA" id="ARBA00023136"/>
    </source>
</evidence>
<evidence type="ECO:0000313" key="9">
    <source>
        <dbReference type="EMBL" id="CAG2058004.1"/>
    </source>
</evidence>
<feature type="non-terminal residue" evidence="9">
    <location>
        <position position="1"/>
    </location>
</feature>
<sequence>HPRSNFTRVQRVSVATCILMTCMLANIMFYGVPTGSPFLRSTIFTNIYFDRTYKIGILNGVYRGFVSLRISRRVPCSDPERSKAEHERKSTPFEEDLREGITQETTRRVQQAGRSDAAPKKKDGGGSKRTTRLSWLAAAFLSFFAMDPLVSATLEKEKTQEERRGRTKQMWGKVRNSLRGSRKKKVLRKVLCILTILLSAYLIMLYGLSYGKLKSLLWMSSIFYFFIISLIVIQPIKIILIALLLTWLFKQQHKYSKYEWDVSMTPDNVDKSHFESMNFSERRKYWQLYRPMTYNHLQRAREKEKLNLKLSEMLSDLIMYLVYFVTLYWVVLANRDDMLYYSNNNMLNMVIFGEYTNSLSFEDIYSDETFKEYISDTLLPAIHGEEWYNGEPLNAPGIGKDTISLLLGVPRLRQLRVINNTCKPPAHLSYPTFIDVTMLPMLQTLTNPSSPQLLHVCSCDNVTNVTDTCKPPTRLKPMFKHCYSEFSIRNEDRNDYGMRWTPFREAEYKQTRARDPWLYKSTYETGSLMMMGVFATYPGGGYIAPLGRTRNNSMIVLEFLLKNNWLDHHTRAIFIEFTAYNVNQNCFNIITLLTERSPTGSWATQFNMGYTLLIAFSLFVVVLLIFIWRQWVKLKRTSISSYVKDVWNTIDMLVIVLAFTSIGIFFIRSTYVSTLLRSMHEAEMNEYVSFSTATYWDLLLTLLIALLIGLSTARLWKLLQFGHSFQVVETTLVECRGSLMALFIFFVLLITAYATYMLLFMGGTHYKFHSLYYSVTTIATSPLYLAFDFNYSLLQEGDRFWGPIIYTTFKVTQTHLR</sequence>
<comment type="subcellular location">
    <subcellularLocation>
        <location evidence="1">Membrane</location>
        <topology evidence="1">Multi-pass membrane protein</topology>
    </subcellularLocation>
</comment>
<organism evidence="9 10">
    <name type="scientific">Timema podura</name>
    <name type="common">Walking stick</name>
    <dbReference type="NCBI Taxonomy" id="61482"/>
    <lineage>
        <taxon>Eukaryota</taxon>
        <taxon>Metazoa</taxon>
        <taxon>Ecdysozoa</taxon>
        <taxon>Arthropoda</taxon>
        <taxon>Hexapoda</taxon>
        <taxon>Insecta</taxon>
        <taxon>Pterygota</taxon>
        <taxon>Neoptera</taxon>
        <taxon>Polyneoptera</taxon>
        <taxon>Phasmatodea</taxon>
        <taxon>Timematodea</taxon>
        <taxon>Timematoidea</taxon>
        <taxon>Timematidae</taxon>
        <taxon>Timema</taxon>
    </lineage>
</organism>
<keyword evidence="3 7" id="KW-0812">Transmembrane</keyword>
<feature type="transmembrane region" description="Helical" evidence="7">
    <location>
        <begin position="190"/>
        <end position="210"/>
    </location>
</feature>
<evidence type="ECO:0000256" key="7">
    <source>
        <dbReference type="SAM" id="Phobius"/>
    </source>
</evidence>
<dbReference type="InterPro" id="IPR046791">
    <property type="entry name" value="Polycystin_dom"/>
</dbReference>
<evidence type="ECO:0000313" key="10">
    <source>
        <dbReference type="Proteomes" id="UP001153148"/>
    </source>
</evidence>
<feature type="transmembrane region" description="Helical" evidence="7">
    <location>
        <begin position="222"/>
        <end position="249"/>
    </location>
</feature>
<evidence type="ECO:0000259" key="8">
    <source>
        <dbReference type="Pfam" id="PF20519"/>
    </source>
</evidence>
<name>A0ABN7NQR3_TIMPD</name>
<dbReference type="PANTHER" id="PTHR10877">
    <property type="entry name" value="POLYCYSTIN FAMILY MEMBER"/>
    <property type="match status" value="1"/>
</dbReference>
<reference evidence="9" key="1">
    <citation type="submission" date="2021-03" db="EMBL/GenBank/DDBJ databases">
        <authorList>
            <person name="Tran Van P."/>
        </authorList>
    </citation>
    <scope>NUCLEOTIDE SEQUENCE</scope>
</reference>
<dbReference type="EMBL" id="CAJPIN010006443">
    <property type="protein sequence ID" value="CAG2058004.1"/>
    <property type="molecule type" value="Genomic_DNA"/>
</dbReference>
<keyword evidence="5 7" id="KW-0472">Membrane</keyword>
<feature type="compositionally biased region" description="Basic and acidic residues" evidence="6">
    <location>
        <begin position="78"/>
        <end position="92"/>
    </location>
</feature>
<feature type="transmembrane region" description="Helical" evidence="7">
    <location>
        <begin position="737"/>
        <end position="759"/>
    </location>
</feature>
<evidence type="ECO:0000256" key="4">
    <source>
        <dbReference type="ARBA" id="ARBA00022989"/>
    </source>
</evidence>
<feature type="transmembrane region" description="Helical" evidence="7">
    <location>
        <begin position="608"/>
        <end position="628"/>
    </location>
</feature>
<feature type="region of interest" description="Disordered" evidence="6">
    <location>
        <begin position="156"/>
        <end position="176"/>
    </location>
</feature>
<protein>
    <recommendedName>
        <fullName evidence="8">Polycystin domain-containing protein</fullName>
    </recommendedName>
</protein>
<accession>A0ABN7NQR3</accession>
<evidence type="ECO:0000256" key="3">
    <source>
        <dbReference type="ARBA" id="ARBA00022692"/>
    </source>
</evidence>
<feature type="transmembrane region" description="Helical" evidence="7">
    <location>
        <begin position="693"/>
        <end position="716"/>
    </location>
</feature>
<feature type="domain" description="Polycystin" evidence="8">
    <location>
        <begin position="361"/>
        <end position="427"/>
    </location>
</feature>
<evidence type="ECO:0000256" key="2">
    <source>
        <dbReference type="ARBA" id="ARBA00007200"/>
    </source>
</evidence>
<evidence type="ECO:0000256" key="1">
    <source>
        <dbReference type="ARBA" id="ARBA00004141"/>
    </source>
</evidence>
<feature type="transmembrane region" description="Helical" evidence="7">
    <location>
        <begin position="12"/>
        <end position="32"/>
    </location>
</feature>
<gene>
    <name evidence="9" type="ORF">TPAB3V08_LOCUS4979</name>
</gene>
<keyword evidence="10" id="KW-1185">Reference proteome</keyword>
<dbReference type="PANTHER" id="PTHR10877:SF150">
    <property type="entry name" value="REJ DOMAIN-CONTAINING PROTEIN"/>
    <property type="match status" value="1"/>
</dbReference>
<feature type="transmembrane region" description="Helical" evidence="7">
    <location>
        <begin position="313"/>
        <end position="332"/>
    </location>
</feature>
<dbReference type="InterPro" id="IPR051223">
    <property type="entry name" value="Polycystin"/>
</dbReference>
<feature type="transmembrane region" description="Helical" evidence="7">
    <location>
        <begin position="771"/>
        <end position="791"/>
    </location>
</feature>
<dbReference type="SUPFAM" id="SSF81324">
    <property type="entry name" value="Voltage-gated potassium channels"/>
    <property type="match status" value="1"/>
</dbReference>
<feature type="domain" description="Polycystin" evidence="8">
    <location>
        <begin position="465"/>
        <end position="607"/>
    </location>
</feature>
<dbReference type="Pfam" id="PF20519">
    <property type="entry name" value="Polycystin_dom"/>
    <property type="match status" value="2"/>
</dbReference>